<dbReference type="RefSeq" id="WP_154288100.1">
    <property type="nucleotide sequence ID" value="NZ_WKJI01000003.1"/>
</dbReference>
<keyword evidence="1" id="KW-0472">Membrane</keyword>
<evidence type="ECO:0000313" key="3">
    <source>
        <dbReference type="EMBL" id="MRX47994.1"/>
    </source>
</evidence>
<comment type="caution">
    <text evidence="3">The sequence shown here is derived from an EMBL/GenBank/DDBJ whole genome shotgun (WGS) entry which is preliminary data.</text>
</comment>
<dbReference type="PANTHER" id="PTHR37461:SF1">
    <property type="entry name" value="ANTI-SIGMA-K FACTOR RSKA"/>
    <property type="match status" value="1"/>
</dbReference>
<protein>
    <recommendedName>
        <fullName evidence="2">Anti-sigma K factor RskA C-terminal domain-containing protein</fullName>
    </recommendedName>
</protein>
<accession>A0A7K0FPW0</accession>
<dbReference type="GO" id="GO:0016989">
    <property type="term" value="F:sigma factor antagonist activity"/>
    <property type="evidence" value="ECO:0007669"/>
    <property type="project" value="TreeGrafter"/>
</dbReference>
<dbReference type="Pfam" id="PF10099">
    <property type="entry name" value="RskA_C"/>
    <property type="match status" value="1"/>
</dbReference>
<dbReference type="GO" id="GO:0006417">
    <property type="term" value="P:regulation of translation"/>
    <property type="evidence" value="ECO:0007669"/>
    <property type="project" value="TreeGrafter"/>
</dbReference>
<dbReference type="EMBL" id="WKJI01000003">
    <property type="protein sequence ID" value="MRX47994.1"/>
    <property type="molecule type" value="Genomic_DNA"/>
</dbReference>
<feature type="transmembrane region" description="Helical" evidence="1">
    <location>
        <begin position="119"/>
        <end position="139"/>
    </location>
</feature>
<evidence type="ECO:0000256" key="1">
    <source>
        <dbReference type="SAM" id="Phobius"/>
    </source>
</evidence>
<feature type="domain" description="Anti-sigma K factor RskA C-terminal" evidence="2">
    <location>
        <begin position="126"/>
        <end position="281"/>
    </location>
</feature>
<organism evidence="3 4">
    <name type="scientific">Pedobacter puniceum</name>
    <dbReference type="NCBI Taxonomy" id="2666136"/>
    <lineage>
        <taxon>Bacteria</taxon>
        <taxon>Pseudomonadati</taxon>
        <taxon>Bacteroidota</taxon>
        <taxon>Sphingobacteriia</taxon>
        <taxon>Sphingobacteriales</taxon>
        <taxon>Sphingobacteriaceae</taxon>
        <taxon>Pedobacter</taxon>
    </lineage>
</organism>
<evidence type="ECO:0000259" key="2">
    <source>
        <dbReference type="Pfam" id="PF10099"/>
    </source>
</evidence>
<sequence length="291" mass="32651">MEDIKTYIESGVLELYVLGDLTPEERLKVEEMASLYPEVKVELAEIEKTLGELADSYAIEPSENLRDNFLSKLSFNDEENNTLASVPFIENDQQNTLANTNTKDNIIPLNNAKLNFYKYSFAACFALLIISVAALFVLYNNLQESKEQLAVLQSSNQDYANQVNYLDKKVESTNEILSVYTNPDYKMVELKGTANSPESKMLVAFNPKEQKVMIDMKNMSMPAHDENHQYQLWALVDGKPVDLGVFDGVSTETVMKKMKAIDKAQAFAVTLEPKGGSINPTLEKMMVMGAI</sequence>
<dbReference type="AlphaFoldDB" id="A0A7K0FPW0"/>
<keyword evidence="4" id="KW-1185">Reference proteome</keyword>
<dbReference type="InterPro" id="IPR018764">
    <property type="entry name" value="RskA_C"/>
</dbReference>
<dbReference type="PANTHER" id="PTHR37461">
    <property type="entry name" value="ANTI-SIGMA-K FACTOR RSKA"/>
    <property type="match status" value="1"/>
</dbReference>
<dbReference type="GO" id="GO:0005886">
    <property type="term" value="C:plasma membrane"/>
    <property type="evidence" value="ECO:0007669"/>
    <property type="project" value="InterPro"/>
</dbReference>
<name>A0A7K0FPW0_9SPHI</name>
<reference evidence="3 4" key="1">
    <citation type="submission" date="2019-11" db="EMBL/GenBank/DDBJ databases">
        <authorList>
            <person name="Cheng Q."/>
            <person name="Yang Z."/>
        </authorList>
    </citation>
    <scope>NUCLEOTIDE SEQUENCE [LARGE SCALE GENOMIC DNA]</scope>
    <source>
        <strain evidence="3 4">HX-22-1</strain>
    </source>
</reference>
<evidence type="ECO:0000313" key="4">
    <source>
        <dbReference type="Proteomes" id="UP000462931"/>
    </source>
</evidence>
<keyword evidence="1" id="KW-0812">Transmembrane</keyword>
<proteinExistence type="predicted"/>
<keyword evidence="1" id="KW-1133">Transmembrane helix</keyword>
<gene>
    <name evidence="3" type="ORF">GJJ64_12405</name>
</gene>
<dbReference type="Proteomes" id="UP000462931">
    <property type="component" value="Unassembled WGS sequence"/>
</dbReference>
<dbReference type="InterPro" id="IPR051474">
    <property type="entry name" value="Anti-sigma-K/W_factor"/>
</dbReference>